<name>A0A9P5LK97_9HYPO</name>
<evidence type="ECO:0000256" key="9">
    <source>
        <dbReference type="ARBA" id="ARBA00023033"/>
    </source>
</evidence>
<organism evidence="12 13">
    <name type="scientific">Cylindrodendrum hubeiense</name>
    <dbReference type="NCBI Taxonomy" id="595255"/>
    <lineage>
        <taxon>Eukaryota</taxon>
        <taxon>Fungi</taxon>
        <taxon>Dikarya</taxon>
        <taxon>Ascomycota</taxon>
        <taxon>Pezizomycotina</taxon>
        <taxon>Sordariomycetes</taxon>
        <taxon>Hypocreomycetidae</taxon>
        <taxon>Hypocreales</taxon>
        <taxon>Nectriaceae</taxon>
        <taxon>Cylindrodendrum</taxon>
    </lineage>
</organism>
<evidence type="ECO:0000313" key="13">
    <source>
        <dbReference type="Proteomes" id="UP000722485"/>
    </source>
</evidence>
<evidence type="ECO:0000256" key="2">
    <source>
        <dbReference type="ARBA" id="ARBA00004370"/>
    </source>
</evidence>
<dbReference type="PRINTS" id="PR00420">
    <property type="entry name" value="RNGMNOXGNASE"/>
</dbReference>
<evidence type="ECO:0000256" key="3">
    <source>
        <dbReference type="ARBA" id="ARBA00007992"/>
    </source>
</evidence>
<dbReference type="PANTHER" id="PTHR47356">
    <property type="entry name" value="FAD-DEPENDENT MONOOXYGENASE ASQG-RELATED"/>
    <property type="match status" value="1"/>
</dbReference>
<evidence type="ECO:0000256" key="8">
    <source>
        <dbReference type="ARBA" id="ARBA00023002"/>
    </source>
</evidence>
<evidence type="ECO:0000256" key="5">
    <source>
        <dbReference type="ARBA" id="ARBA00022692"/>
    </source>
</evidence>
<comment type="cofactor">
    <cofactor evidence="1">
        <name>FAD</name>
        <dbReference type="ChEBI" id="CHEBI:57692"/>
    </cofactor>
</comment>
<evidence type="ECO:0000313" key="12">
    <source>
        <dbReference type="EMBL" id="KAF7554992.1"/>
    </source>
</evidence>
<evidence type="ECO:0000256" key="6">
    <source>
        <dbReference type="ARBA" id="ARBA00022827"/>
    </source>
</evidence>
<dbReference type="PANTHER" id="PTHR47356:SF2">
    <property type="entry name" value="FAD-BINDING DOMAIN-CONTAINING PROTEIN-RELATED"/>
    <property type="match status" value="1"/>
</dbReference>
<keyword evidence="6" id="KW-0274">FAD</keyword>
<keyword evidence="9" id="KW-0503">Monooxygenase</keyword>
<keyword evidence="5" id="KW-0812">Transmembrane</keyword>
<keyword evidence="13" id="KW-1185">Reference proteome</keyword>
<dbReference type="GO" id="GO:0071949">
    <property type="term" value="F:FAD binding"/>
    <property type="evidence" value="ECO:0007669"/>
    <property type="project" value="InterPro"/>
</dbReference>
<keyword evidence="4" id="KW-0285">Flavoprotein</keyword>
<dbReference type="InterPro" id="IPR002938">
    <property type="entry name" value="FAD-bd"/>
</dbReference>
<dbReference type="InterPro" id="IPR050562">
    <property type="entry name" value="FAD_mOase_fung"/>
</dbReference>
<evidence type="ECO:0000256" key="7">
    <source>
        <dbReference type="ARBA" id="ARBA00022989"/>
    </source>
</evidence>
<reference evidence="12" key="1">
    <citation type="submission" date="2020-03" db="EMBL/GenBank/DDBJ databases">
        <title>Draft Genome Sequence of Cylindrodendrum hubeiense.</title>
        <authorList>
            <person name="Buettner E."/>
            <person name="Kellner H."/>
        </authorList>
    </citation>
    <scope>NUCLEOTIDE SEQUENCE</scope>
    <source>
        <strain evidence="12">IHI 201604</strain>
    </source>
</reference>
<protein>
    <recommendedName>
        <fullName evidence="11">FAD-binding domain-containing protein</fullName>
    </recommendedName>
</protein>
<evidence type="ECO:0000256" key="1">
    <source>
        <dbReference type="ARBA" id="ARBA00001974"/>
    </source>
</evidence>
<evidence type="ECO:0000256" key="4">
    <source>
        <dbReference type="ARBA" id="ARBA00022630"/>
    </source>
</evidence>
<dbReference type="OrthoDB" id="2431938at2759"/>
<evidence type="ECO:0000259" key="11">
    <source>
        <dbReference type="Pfam" id="PF01494"/>
    </source>
</evidence>
<dbReference type="GO" id="GO:0004497">
    <property type="term" value="F:monooxygenase activity"/>
    <property type="evidence" value="ECO:0007669"/>
    <property type="project" value="UniProtKB-KW"/>
</dbReference>
<dbReference type="InterPro" id="IPR036188">
    <property type="entry name" value="FAD/NAD-bd_sf"/>
</dbReference>
<keyword evidence="7" id="KW-1133">Transmembrane helix</keyword>
<dbReference type="Proteomes" id="UP000722485">
    <property type="component" value="Unassembled WGS sequence"/>
</dbReference>
<comment type="subcellular location">
    <subcellularLocation>
        <location evidence="2">Membrane</location>
    </subcellularLocation>
</comment>
<comment type="similarity">
    <text evidence="3">Belongs to the paxM FAD-dependent monooxygenase family.</text>
</comment>
<gene>
    <name evidence="12" type="ORF">G7Z17_g2470</name>
</gene>
<evidence type="ECO:0000256" key="10">
    <source>
        <dbReference type="ARBA" id="ARBA00023136"/>
    </source>
</evidence>
<sequence>MTSAQFRAIIVGGGPVGLTAAHALSRAGIDFLMLERRPNVVVDAGSNLVLLPMALRTLYQIGLRSVLESVSSPLGTINRIDHRGHDLGDMKWFELDKENFGVHPRVISRHDLTKSLYEGLSADAQAKTLPNKKVSSINKTSDGVVVACADGTSYAGSIIIAADGAHSLVRDCMRTLALEAGSPDVNDEKPFLTTYRALWLRFPTSISSALQAGTTCETHGRNLATQLFAGEDTAVIGLYERLDKPTRERIRFTESDQDELIERWADLPLLRNEKLTLRDAYEAKIQAGLISLEEGVVQHWSWDGCVVLAGDAAHKFTPSTAAGCNNGIIDVVALVNELHKVIEEVHVSSKGLESVPSRSQMAAAFKTYQDARYLAVTTGQKLAANVTAMATWQTGVHKFLDRCIFSFQSLQRFMANHEASKIAQTPVFDFFEGEEQTAGRVPWAAPTTLKVN</sequence>
<comment type="caution">
    <text evidence="12">The sequence shown here is derived from an EMBL/GenBank/DDBJ whole genome shotgun (WGS) entry which is preliminary data.</text>
</comment>
<dbReference type="EMBL" id="JAANBB010000025">
    <property type="protein sequence ID" value="KAF7554992.1"/>
    <property type="molecule type" value="Genomic_DNA"/>
</dbReference>
<dbReference type="Pfam" id="PF01494">
    <property type="entry name" value="FAD_binding_3"/>
    <property type="match status" value="1"/>
</dbReference>
<dbReference type="AlphaFoldDB" id="A0A9P5LK97"/>
<dbReference type="Gene3D" id="3.50.50.60">
    <property type="entry name" value="FAD/NAD(P)-binding domain"/>
    <property type="match status" value="1"/>
</dbReference>
<dbReference type="GO" id="GO:0016020">
    <property type="term" value="C:membrane"/>
    <property type="evidence" value="ECO:0007669"/>
    <property type="project" value="UniProtKB-SubCell"/>
</dbReference>
<proteinExistence type="inferred from homology"/>
<keyword evidence="8" id="KW-0560">Oxidoreductase</keyword>
<dbReference type="SUPFAM" id="SSF51905">
    <property type="entry name" value="FAD/NAD(P)-binding domain"/>
    <property type="match status" value="1"/>
</dbReference>
<feature type="domain" description="FAD-binding" evidence="11">
    <location>
        <begin position="8"/>
        <end position="344"/>
    </location>
</feature>
<accession>A0A9P5LK97</accession>
<keyword evidence="10" id="KW-0472">Membrane</keyword>